<keyword evidence="1" id="KW-1133">Transmembrane helix</keyword>
<evidence type="ECO:0000313" key="3">
    <source>
        <dbReference type="Proteomes" id="UP001165561"/>
    </source>
</evidence>
<organism evidence="2 3">
    <name type="scientific">Georgenia halotolerans</name>
    <dbReference type="NCBI Taxonomy" id="3028317"/>
    <lineage>
        <taxon>Bacteria</taxon>
        <taxon>Bacillati</taxon>
        <taxon>Actinomycetota</taxon>
        <taxon>Actinomycetes</taxon>
        <taxon>Micrococcales</taxon>
        <taxon>Bogoriellaceae</taxon>
        <taxon>Georgenia</taxon>
    </lineage>
</organism>
<evidence type="ECO:0008006" key="4">
    <source>
        <dbReference type="Google" id="ProtNLM"/>
    </source>
</evidence>
<accession>A0ABT5TZG3</accession>
<sequence length="102" mass="10688">LAVLVLLRPGVDAQVHLTVLVVPAVLRLAALAEHVPWRATVELDVLGHVVRSVLVVQLPAQLLTVLAGRLSGVGPEPWLAVVAVLAVGVLGWVLLRTPAGPR</sequence>
<protein>
    <recommendedName>
        <fullName evidence="4">MFS transporter</fullName>
    </recommendedName>
</protein>
<reference evidence="2" key="1">
    <citation type="submission" date="2023-02" db="EMBL/GenBank/DDBJ databases">
        <title>Georgenia sp.10Sc9-8, isolated from a soil sample collected from the Taklamakan desert.</title>
        <authorList>
            <person name="Liu S."/>
        </authorList>
    </citation>
    <scope>NUCLEOTIDE SEQUENCE</scope>
    <source>
        <strain evidence="2">10Sc9-8</strain>
    </source>
</reference>
<comment type="caution">
    <text evidence="2">The sequence shown here is derived from an EMBL/GenBank/DDBJ whole genome shotgun (WGS) entry which is preliminary data.</text>
</comment>
<feature type="transmembrane region" description="Helical" evidence="1">
    <location>
        <begin position="78"/>
        <end position="95"/>
    </location>
</feature>
<keyword evidence="1" id="KW-0472">Membrane</keyword>
<dbReference type="Proteomes" id="UP001165561">
    <property type="component" value="Unassembled WGS sequence"/>
</dbReference>
<feature type="non-terminal residue" evidence="2">
    <location>
        <position position="1"/>
    </location>
</feature>
<keyword evidence="1" id="KW-0812">Transmembrane</keyword>
<evidence type="ECO:0000256" key="1">
    <source>
        <dbReference type="SAM" id="Phobius"/>
    </source>
</evidence>
<proteinExistence type="predicted"/>
<dbReference type="EMBL" id="JARACI010001106">
    <property type="protein sequence ID" value="MDD9207452.1"/>
    <property type="molecule type" value="Genomic_DNA"/>
</dbReference>
<evidence type="ECO:0000313" key="2">
    <source>
        <dbReference type="EMBL" id="MDD9207452.1"/>
    </source>
</evidence>
<name>A0ABT5TZG3_9MICO</name>
<keyword evidence="3" id="KW-1185">Reference proteome</keyword>
<gene>
    <name evidence="2" type="ORF">PU560_13395</name>
</gene>